<reference evidence="1" key="1">
    <citation type="submission" date="2021-06" db="EMBL/GenBank/DDBJ databases">
        <authorList>
            <person name="Kallberg Y."/>
            <person name="Tangrot J."/>
            <person name="Rosling A."/>
        </authorList>
    </citation>
    <scope>NUCLEOTIDE SEQUENCE</scope>
    <source>
        <strain evidence="1">MA461A</strain>
    </source>
</reference>
<gene>
    <name evidence="1" type="ORF">RPERSI_LOCUS646</name>
</gene>
<accession>A0ACA9KHP0</accession>
<organism evidence="1 2">
    <name type="scientific">Racocetra persica</name>
    <dbReference type="NCBI Taxonomy" id="160502"/>
    <lineage>
        <taxon>Eukaryota</taxon>
        <taxon>Fungi</taxon>
        <taxon>Fungi incertae sedis</taxon>
        <taxon>Mucoromycota</taxon>
        <taxon>Glomeromycotina</taxon>
        <taxon>Glomeromycetes</taxon>
        <taxon>Diversisporales</taxon>
        <taxon>Gigasporaceae</taxon>
        <taxon>Racocetra</taxon>
    </lineage>
</organism>
<evidence type="ECO:0000313" key="2">
    <source>
        <dbReference type="Proteomes" id="UP000789920"/>
    </source>
</evidence>
<dbReference type="Proteomes" id="UP000789920">
    <property type="component" value="Unassembled WGS sequence"/>
</dbReference>
<protein>
    <submittedName>
        <fullName evidence="1">9478_t:CDS:1</fullName>
    </submittedName>
</protein>
<feature type="non-terminal residue" evidence="1">
    <location>
        <position position="1"/>
    </location>
</feature>
<dbReference type="EMBL" id="CAJVQC010000497">
    <property type="protein sequence ID" value="CAG8472500.1"/>
    <property type="molecule type" value="Genomic_DNA"/>
</dbReference>
<evidence type="ECO:0000313" key="1">
    <source>
        <dbReference type="EMBL" id="CAG8472500.1"/>
    </source>
</evidence>
<proteinExistence type="predicted"/>
<comment type="caution">
    <text evidence="1">The sequence shown here is derived from an EMBL/GenBank/DDBJ whole genome shotgun (WGS) entry which is preliminary data.</text>
</comment>
<name>A0ACA9KHP0_9GLOM</name>
<keyword evidence="2" id="KW-1185">Reference proteome</keyword>
<sequence>DMTNMHENLKSLEEKRHNSASNVVEQMKKELKKKQENTEKAFKELEEEIQDWRKNQEDEAQKQLAIALIELTLSVGKIVIQPGGVLNFIETMKKVYELVLNALDNSNLEEVMKLVDITKDDDVQRAMEQAKDLENKAIRINQIKEELNANINETDMLKSNTEQDHKSVRTLNIDDLEKKLENEDQKGILSKTEWKLVELRMIKLLEFVNAYIRAKIEEIESCKELLRTKLQAETSKRKEERLEQRIKYYKSNLESKNYDEMKLQLFESLIIIKFWMMVYMENYIYAYKYWSLSESKINLSVIKNFRDNEKDKESICRELEDAYISFGHNPDSCMETIKFNEKRYIEELKRDKSVIIEIPFNQKELKKRAHLRLHKFRVYLEGAVSTDESISISISNTGKLADRDEKNNEYNFRSEPLGPKGFKYSVNDKNVISSDPNFYDKNNKIYFVPTPFKASEEELTQKDESIIIIAESFECRQVKHQRNCSATVENFLNSQDFNKCFPYNKTSDQFDKIKVTQDKDILKYGNEIRTIAESMCSLPKCSDSEISKFNSDFHSKCQSDIDRRSPDALQISTLIYAYPAIRDIVCFRNSTGGYCIVETIQNINMNLIQGGDFSNLTAPVLCTTCNKAIVNTWMNYVKSHNPPSEISSQVNNETASANYQVTRACGPSFLDGNVPISPTSAGVTIYNLSFTMLVASILVSLILNFF</sequence>